<keyword evidence="6" id="KW-0539">Nucleus</keyword>
<keyword evidence="12" id="KW-1185">Reference proteome</keyword>
<dbReference type="GO" id="GO:1990879">
    <property type="term" value="C:CST complex"/>
    <property type="evidence" value="ECO:0007669"/>
    <property type="project" value="InterPro"/>
</dbReference>
<keyword evidence="3" id="KW-0158">Chromosome</keyword>
<dbReference type="GO" id="GO:0042162">
    <property type="term" value="F:telomeric DNA binding"/>
    <property type="evidence" value="ECO:0007669"/>
    <property type="project" value="TreeGrafter"/>
</dbReference>
<evidence type="ECO:0000256" key="5">
    <source>
        <dbReference type="ARBA" id="ARBA00023125"/>
    </source>
</evidence>
<accession>A0A8T2J2U9</accession>
<comment type="similarity">
    <text evidence="7">Belongs to the TEN1 family.</text>
</comment>
<evidence type="ECO:0000256" key="1">
    <source>
        <dbReference type="ARBA" id="ARBA00004123"/>
    </source>
</evidence>
<evidence type="ECO:0000256" key="6">
    <source>
        <dbReference type="ARBA" id="ARBA00023242"/>
    </source>
</evidence>
<proteinExistence type="inferred from homology"/>
<evidence type="ECO:0000313" key="11">
    <source>
        <dbReference type="EMBL" id="KAG8436696.1"/>
    </source>
</evidence>
<sequence>MLPPAAAFHYLWEISTGQVPYGSTVRTFGRLSSYDLEQSMATMTTQYAAVQHTLRISTKFVEPFLAKFGSHYIALGELEEDGSLPLLCARVITCIDGADLSLLQQGVEEQRKYFLTRETT</sequence>
<dbReference type="GO" id="GO:0032211">
    <property type="term" value="P:negative regulation of telomere maintenance via telomerase"/>
    <property type="evidence" value="ECO:0007669"/>
    <property type="project" value="TreeGrafter"/>
</dbReference>
<evidence type="ECO:0000256" key="2">
    <source>
        <dbReference type="ARBA" id="ARBA00004574"/>
    </source>
</evidence>
<evidence type="ECO:0000313" key="12">
    <source>
        <dbReference type="Proteomes" id="UP000812440"/>
    </source>
</evidence>
<dbReference type="AlphaFoldDB" id="A0A8T2J2U9"/>
<reference evidence="11" key="1">
    <citation type="thesis" date="2020" institute="ProQuest LLC" country="789 East Eisenhower Parkway, Ann Arbor, MI, USA">
        <title>Comparative Genomics and Chromosome Evolution.</title>
        <authorList>
            <person name="Mudd A.B."/>
        </authorList>
    </citation>
    <scope>NUCLEOTIDE SEQUENCE</scope>
    <source>
        <strain evidence="11">Female2</strain>
        <tissue evidence="11">Blood</tissue>
    </source>
</reference>
<dbReference type="OrthoDB" id="342190at2759"/>
<comment type="caution">
    <text evidence="11">The sequence shown here is derived from an EMBL/GenBank/DDBJ whole genome shotgun (WGS) entry which is preliminary data.</text>
</comment>
<evidence type="ECO:0000256" key="3">
    <source>
        <dbReference type="ARBA" id="ARBA00022454"/>
    </source>
</evidence>
<evidence type="ECO:0000256" key="7">
    <source>
        <dbReference type="ARBA" id="ARBA00061044"/>
    </source>
</evidence>
<keyword evidence="4" id="KW-0779">Telomere</keyword>
<dbReference type="Gene3D" id="2.40.50.140">
    <property type="entry name" value="Nucleic acid-binding proteins"/>
    <property type="match status" value="1"/>
</dbReference>
<evidence type="ECO:0000256" key="10">
    <source>
        <dbReference type="ARBA" id="ARBA00079840"/>
    </source>
</evidence>
<dbReference type="GO" id="GO:0003697">
    <property type="term" value="F:single-stranded DNA binding"/>
    <property type="evidence" value="ECO:0007669"/>
    <property type="project" value="InterPro"/>
</dbReference>
<dbReference type="GO" id="GO:0010521">
    <property type="term" value="F:telomerase inhibitor activity"/>
    <property type="evidence" value="ECO:0007669"/>
    <property type="project" value="TreeGrafter"/>
</dbReference>
<protein>
    <recommendedName>
        <fullName evidence="8">CST complex subunit TEN1</fullName>
    </recommendedName>
    <alternativeName>
        <fullName evidence="10">Protein telomeric pathways with STN1 homolog</fullName>
    </alternativeName>
    <alternativeName>
        <fullName evidence="9">Telomere length regulation protein TEN1 homolog</fullName>
    </alternativeName>
</protein>
<gene>
    <name evidence="11" type="ORF">GDO86_007692</name>
</gene>
<dbReference type="PANTHER" id="PTHR33905">
    <property type="entry name" value="CST COMPLEX SUBUNIT TEN1"/>
    <property type="match status" value="1"/>
</dbReference>
<keyword evidence="5" id="KW-0238">DNA-binding</keyword>
<dbReference type="InterPro" id="IPR029146">
    <property type="entry name" value="Ten1_animal_plant"/>
</dbReference>
<name>A0A8T2J2U9_9PIPI</name>
<dbReference type="FunFam" id="2.40.50.140:FF:000203">
    <property type="entry name" value="TEN1 subunit of CST complex"/>
    <property type="match status" value="1"/>
</dbReference>
<evidence type="ECO:0000256" key="4">
    <source>
        <dbReference type="ARBA" id="ARBA00022895"/>
    </source>
</evidence>
<dbReference type="InterPro" id="IPR012340">
    <property type="entry name" value="NA-bd_OB-fold"/>
</dbReference>
<evidence type="ECO:0000256" key="9">
    <source>
        <dbReference type="ARBA" id="ARBA00078215"/>
    </source>
</evidence>
<comment type="subcellular location">
    <subcellularLocation>
        <location evidence="2">Chromosome</location>
        <location evidence="2">Telomere</location>
    </subcellularLocation>
    <subcellularLocation>
        <location evidence="1">Nucleus</location>
    </subcellularLocation>
</comment>
<dbReference type="EMBL" id="JAACNH010000007">
    <property type="protein sequence ID" value="KAG8436696.1"/>
    <property type="molecule type" value="Genomic_DNA"/>
</dbReference>
<dbReference type="PANTHER" id="PTHR33905:SF1">
    <property type="entry name" value="CST COMPLEX SUBUNIT TEN1"/>
    <property type="match status" value="1"/>
</dbReference>
<dbReference type="Proteomes" id="UP000812440">
    <property type="component" value="Chromosome 4"/>
</dbReference>
<dbReference type="Pfam" id="PF15490">
    <property type="entry name" value="Ten1_2"/>
    <property type="match status" value="1"/>
</dbReference>
<evidence type="ECO:0000256" key="8">
    <source>
        <dbReference type="ARBA" id="ARBA00068173"/>
    </source>
</evidence>
<organism evidence="11 12">
    <name type="scientific">Hymenochirus boettgeri</name>
    <name type="common">Congo dwarf clawed frog</name>
    <dbReference type="NCBI Taxonomy" id="247094"/>
    <lineage>
        <taxon>Eukaryota</taxon>
        <taxon>Metazoa</taxon>
        <taxon>Chordata</taxon>
        <taxon>Craniata</taxon>
        <taxon>Vertebrata</taxon>
        <taxon>Euteleostomi</taxon>
        <taxon>Amphibia</taxon>
        <taxon>Batrachia</taxon>
        <taxon>Anura</taxon>
        <taxon>Pipoidea</taxon>
        <taxon>Pipidae</taxon>
        <taxon>Pipinae</taxon>
        <taxon>Hymenochirus</taxon>
    </lineage>
</organism>